<name>Q75D97_EREGS</name>
<evidence type="ECO:0000313" key="2">
    <source>
        <dbReference type="EMBL" id="AAS50898.2"/>
    </source>
</evidence>
<evidence type="ECO:0000313" key="3">
    <source>
        <dbReference type="Proteomes" id="UP000000591"/>
    </source>
</evidence>
<feature type="compositionally biased region" description="Low complexity" evidence="1">
    <location>
        <begin position="316"/>
        <end position="350"/>
    </location>
</feature>
<sequence length="350" mass="38949">MSRLFHKKERHDDVVEAAAAVGEVVADGNEGEMVTVDLPAERSGCKTLTHIGTYPLVQQTKDILEHLPPARILAANTKPIVVSVVHSKPVAIVRPVVNIADSVFDKTLSVTEKVVPSLKTKTYQRLGEEIMLPYTLTKTVIVKTTNGTVSIANNFVYEPAHENILKFRRYYNQRLIDTHGKPLIRGSLDFVVGPANRQYERLITRVLPEGKEVPVNGFSNEVDRSVALTFNLVSRLIPAAAKKTSRIIWSPWNYAKHVNDVFNENLDKQEDLYWAHSWDATKNAITELNAETIGHVKQIIPGVRKANRAPAQNPIPVQQEVPKPAEPVEAPSEPPLEQQQPQVVQEAVVA</sequence>
<dbReference type="AlphaFoldDB" id="Q75D97"/>
<reference evidence="3" key="2">
    <citation type="journal article" date="2013" name="G3 (Bethesda)">
        <title>Genomes of Ashbya fungi isolated from insects reveal four mating-type loci, numerous translocations, lack of transposons, and distinct gene duplications.</title>
        <authorList>
            <person name="Dietrich F.S."/>
            <person name="Voegeli S."/>
            <person name="Kuo S."/>
            <person name="Philippsen P."/>
        </authorList>
    </citation>
    <scope>GENOME REANNOTATION</scope>
    <source>
        <strain evidence="3">ATCC 10895 / CBS 109.51 / FGSC 9923 / NRRL Y-1056</strain>
    </source>
</reference>
<accession>Q75D97</accession>
<dbReference type="GO" id="GO:0030437">
    <property type="term" value="P:ascospore formation"/>
    <property type="evidence" value="ECO:0007669"/>
    <property type="project" value="EnsemblFungi"/>
</dbReference>
<dbReference type="Proteomes" id="UP000000591">
    <property type="component" value="Chromosome II"/>
</dbReference>
<dbReference type="RefSeq" id="NP_983074.2">
    <property type="nucleotide sequence ID" value="NM_208427.2"/>
</dbReference>
<reference evidence="2 3" key="1">
    <citation type="journal article" date="2004" name="Science">
        <title>The Ashbya gossypii genome as a tool for mapping the ancient Saccharomyces cerevisiae genome.</title>
        <authorList>
            <person name="Dietrich F.S."/>
            <person name="Voegeli S."/>
            <person name="Brachat S."/>
            <person name="Lerch A."/>
            <person name="Gates K."/>
            <person name="Steiner S."/>
            <person name="Mohr C."/>
            <person name="Pohlmann R."/>
            <person name="Luedi P."/>
            <person name="Choi S."/>
            <person name="Wing R.A."/>
            <person name="Flavier A."/>
            <person name="Gaffney T.D."/>
            <person name="Philippsen P."/>
        </authorList>
    </citation>
    <scope>NUCLEOTIDE SEQUENCE [LARGE SCALE GENOMIC DNA]</scope>
    <source>
        <strain evidence="3">ATCC 10895 / CBS 109.51 / FGSC 9923 / NRRL Y-1056</strain>
    </source>
</reference>
<proteinExistence type="predicted"/>
<dbReference type="OMA" id="HIETYPI"/>
<gene>
    <name evidence="2" type="ORF">AGOS_ABR127C</name>
</gene>
<dbReference type="eggNOG" id="ENOG502RY6S">
    <property type="taxonomic scope" value="Eukaryota"/>
</dbReference>
<keyword evidence="3" id="KW-1185">Reference proteome</keyword>
<protein>
    <submittedName>
        <fullName evidence="2">ABR127Cp</fullName>
    </submittedName>
</protein>
<dbReference type="HOGENOM" id="CLU_047747_0_0_1"/>
<feature type="region of interest" description="Disordered" evidence="1">
    <location>
        <begin position="310"/>
        <end position="350"/>
    </location>
</feature>
<organism evidence="2 3">
    <name type="scientific">Eremothecium gossypii (strain ATCC 10895 / CBS 109.51 / FGSC 9923 / NRRL Y-1056)</name>
    <name type="common">Yeast</name>
    <name type="synonym">Ashbya gossypii</name>
    <dbReference type="NCBI Taxonomy" id="284811"/>
    <lineage>
        <taxon>Eukaryota</taxon>
        <taxon>Fungi</taxon>
        <taxon>Dikarya</taxon>
        <taxon>Ascomycota</taxon>
        <taxon>Saccharomycotina</taxon>
        <taxon>Saccharomycetes</taxon>
        <taxon>Saccharomycetales</taxon>
        <taxon>Saccharomycetaceae</taxon>
        <taxon>Eremothecium</taxon>
    </lineage>
</organism>
<dbReference type="Pfam" id="PF17316">
    <property type="entry name" value="Perilipin_2"/>
    <property type="match status" value="1"/>
</dbReference>
<dbReference type="EMBL" id="AE016815">
    <property type="protein sequence ID" value="AAS50898.2"/>
    <property type="molecule type" value="Genomic_DNA"/>
</dbReference>
<dbReference type="KEGG" id="ago:AGOS_ABR127C"/>
<dbReference type="OrthoDB" id="376826at2759"/>
<dbReference type="InParanoid" id="Q75D97"/>
<dbReference type="GeneID" id="4619004"/>
<dbReference type="FunCoup" id="Q75D97">
    <property type="interactions" value="137"/>
</dbReference>
<evidence type="ECO:0000256" key="1">
    <source>
        <dbReference type="SAM" id="MobiDB-lite"/>
    </source>
</evidence>